<evidence type="ECO:0000313" key="1">
    <source>
        <dbReference type="EMBL" id="TCO43449.1"/>
    </source>
</evidence>
<keyword evidence="2" id="KW-1185">Reference proteome</keyword>
<name>A0A4R2II13_9ACTN</name>
<dbReference type="EMBL" id="SLWR01000012">
    <property type="protein sequence ID" value="TCO43449.1"/>
    <property type="molecule type" value="Genomic_DNA"/>
</dbReference>
<dbReference type="Proteomes" id="UP000295573">
    <property type="component" value="Unassembled WGS sequence"/>
</dbReference>
<gene>
    <name evidence="1" type="ORF">EV646_11225</name>
</gene>
<reference evidence="1 2" key="1">
    <citation type="journal article" date="2015" name="Stand. Genomic Sci.">
        <title>Genomic Encyclopedia of Bacterial and Archaeal Type Strains, Phase III: the genomes of soil and plant-associated and newly described type strains.</title>
        <authorList>
            <person name="Whitman W.B."/>
            <person name="Woyke T."/>
            <person name="Klenk H.P."/>
            <person name="Zhou Y."/>
            <person name="Lilburn T.G."/>
            <person name="Beck B.J."/>
            <person name="De Vos P."/>
            <person name="Vandamme P."/>
            <person name="Eisen J.A."/>
            <person name="Garrity G."/>
            <person name="Hugenholtz P."/>
            <person name="Kyrpides N.C."/>
        </authorList>
    </citation>
    <scope>NUCLEOTIDE SEQUENCE [LARGE SCALE GENOMIC DNA]</scope>
    <source>
        <strain evidence="1 2">VKM Ac-2541</strain>
    </source>
</reference>
<organism evidence="1 2">
    <name type="scientific">Kribbella antiqua</name>
    <dbReference type="NCBI Taxonomy" id="2512217"/>
    <lineage>
        <taxon>Bacteria</taxon>
        <taxon>Bacillati</taxon>
        <taxon>Actinomycetota</taxon>
        <taxon>Actinomycetes</taxon>
        <taxon>Propionibacteriales</taxon>
        <taxon>Kribbellaceae</taxon>
        <taxon>Kribbella</taxon>
    </lineage>
</organism>
<sequence length="215" mass="23659">MEEGWEGYGFGVDIDEAGAYPVEGFDALEAAVEEFRGGDGGPFAFGDEGEARAWLIRGGFFEELARARDWGAADEALAESPDDPVARRRYDEAAELAADVDVPGPLHAPLVTVEQFVADLPGYVESARSGVLRPVGVGRGDVAEAVLIGHEEYRELIQAQLRWRQSPPFLAKLDPAVHKPMDKSRPFNLEEHMSQNPVTREIWERIQERKRSGGG</sequence>
<evidence type="ECO:0000313" key="2">
    <source>
        <dbReference type="Proteomes" id="UP000295573"/>
    </source>
</evidence>
<comment type="caution">
    <text evidence="1">The sequence shown here is derived from an EMBL/GenBank/DDBJ whole genome shotgun (WGS) entry which is preliminary data.</text>
</comment>
<accession>A0A4R2II13</accession>
<dbReference type="AlphaFoldDB" id="A0A4R2II13"/>
<proteinExistence type="predicted"/>
<protein>
    <submittedName>
        <fullName evidence="1">Uncharacterized protein</fullName>
    </submittedName>
</protein>